<keyword evidence="1" id="KW-1133">Transmembrane helix</keyword>
<proteinExistence type="predicted"/>
<dbReference type="Proteomes" id="UP000252004">
    <property type="component" value="Chromosome"/>
</dbReference>
<feature type="transmembrane region" description="Helical" evidence="1">
    <location>
        <begin position="99"/>
        <end position="124"/>
    </location>
</feature>
<keyword evidence="1" id="KW-0812">Transmembrane</keyword>
<dbReference type="KEGG" id="sgz:C0216_19740"/>
<feature type="transmembrane region" description="Helical" evidence="1">
    <location>
        <begin position="218"/>
        <end position="239"/>
    </location>
</feature>
<protein>
    <submittedName>
        <fullName evidence="2">ABC transporter permease</fullName>
    </submittedName>
</protein>
<feature type="transmembrane region" description="Helical" evidence="1">
    <location>
        <begin position="54"/>
        <end position="78"/>
    </location>
</feature>
<accession>A0A344U9Q8</accession>
<evidence type="ECO:0000313" key="3">
    <source>
        <dbReference type="Proteomes" id="UP000252004"/>
    </source>
</evidence>
<feature type="transmembrane region" description="Helical" evidence="1">
    <location>
        <begin position="21"/>
        <end position="42"/>
    </location>
</feature>
<dbReference type="AlphaFoldDB" id="A0A344U9Q8"/>
<dbReference type="OrthoDB" id="4529884at2"/>
<feature type="transmembrane region" description="Helical" evidence="1">
    <location>
        <begin position="173"/>
        <end position="198"/>
    </location>
</feature>
<keyword evidence="3" id="KW-1185">Reference proteome</keyword>
<feature type="transmembrane region" description="Helical" evidence="1">
    <location>
        <begin position="144"/>
        <end position="166"/>
    </location>
</feature>
<dbReference type="EMBL" id="CP030862">
    <property type="protein sequence ID" value="AXE27629.1"/>
    <property type="molecule type" value="Genomic_DNA"/>
</dbReference>
<name>A0A344U9Q8_9ACTN</name>
<sequence length="244" mass="24270">MPTRPALHAEWIKIRSLRGTVGALTAIFVATAGIQALSAAAGTVEDGSLGDDPLLAAFFGINFGQIAAMAFGASAFAAEFHDGGLRVSLASVPNRTRFYLSKAAVVGALALAVGLAAGLASFAAGQALGGASALGWGTSGAGRAIVGSGLYLMVMALFAAGLTAVLRSGTLVLGLLIPVVLVVSFVMGGLVGGPAQYLPDRAGQMVLRSVEHGALGPWTGLGVSALWALAALAGGCLAVRRRDA</sequence>
<gene>
    <name evidence="2" type="ORF">C0216_19740</name>
</gene>
<organism evidence="2 3">
    <name type="scientific">Streptomyces globosus</name>
    <dbReference type="NCBI Taxonomy" id="68209"/>
    <lineage>
        <taxon>Bacteria</taxon>
        <taxon>Bacillati</taxon>
        <taxon>Actinomycetota</taxon>
        <taxon>Actinomycetes</taxon>
        <taxon>Kitasatosporales</taxon>
        <taxon>Streptomycetaceae</taxon>
        <taxon>Streptomyces</taxon>
    </lineage>
</organism>
<keyword evidence="1" id="KW-0472">Membrane</keyword>
<evidence type="ECO:0000313" key="2">
    <source>
        <dbReference type="EMBL" id="AXE27629.1"/>
    </source>
</evidence>
<evidence type="ECO:0000256" key="1">
    <source>
        <dbReference type="SAM" id="Phobius"/>
    </source>
</evidence>
<reference evidence="2 3" key="1">
    <citation type="submission" date="2018-01" db="EMBL/GenBank/DDBJ databases">
        <title>Draft genome Sequence of streptomyces globosus LZH-48.</title>
        <authorList>
            <person name="Ran K."/>
            <person name="Li Z."/>
            <person name="Wei S."/>
            <person name="Dong R."/>
        </authorList>
    </citation>
    <scope>NUCLEOTIDE SEQUENCE [LARGE SCALE GENOMIC DNA]</scope>
    <source>
        <strain evidence="2 3">LZH-48</strain>
    </source>
</reference>